<keyword evidence="2" id="KW-1185">Reference proteome</keyword>
<dbReference type="AlphaFoldDB" id="W1PAH2"/>
<gene>
    <name evidence="1" type="ORF">AMTR_s00005p00254760</name>
</gene>
<accession>W1PAH2</accession>
<evidence type="ECO:0000313" key="2">
    <source>
        <dbReference type="Proteomes" id="UP000017836"/>
    </source>
</evidence>
<organism evidence="1 2">
    <name type="scientific">Amborella trichopoda</name>
    <dbReference type="NCBI Taxonomy" id="13333"/>
    <lineage>
        <taxon>Eukaryota</taxon>
        <taxon>Viridiplantae</taxon>
        <taxon>Streptophyta</taxon>
        <taxon>Embryophyta</taxon>
        <taxon>Tracheophyta</taxon>
        <taxon>Spermatophyta</taxon>
        <taxon>Magnoliopsida</taxon>
        <taxon>Amborellales</taxon>
        <taxon>Amborellaceae</taxon>
        <taxon>Amborella</taxon>
    </lineage>
</organism>
<dbReference type="EMBL" id="KI393866">
    <property type="protein sequence ID" value="ERN06897.1"/>
    <property type="molecule type" value="Genomic_DNA"/>
</dbReference>
<dbReference type="Proteomes" id="UP000017836">
    <property type="component" value="Unassembled WGS sequence"/>
</dbReference>
<evidence type="ECO:0000313" key="1">
    <source>
        <dbReference type="EMBL" id="ERN06897.1"/>
    </source>
</evidence>
<sequence>VSIHARRAALKDVLGNLCITYEAKRHTRQAMLEDVLSSMRSAERHGVAHDSLVEGHARRRGNAHTTIRLLARSTV</sequence>
<reference evidence="2" key="1">
    <citation type="journal article" date="2013" name="Science">
        <title>The Amborella genome and the evolution of flowering plants.</title>
        <authorList>
            <consortium name="Amborella Genome Project"/>
        </authorList>
    </citation>
    <scope>NUCLEOTIDE SEQUENCE [LARGE SCALE GENOMIC DNA]</scope>
</reference>
<dbReference type="HOGENOM" id="CLU_2678207_0_0_1"/>
<name>W1PAH2_AMBTC</name>
<dbReference type="Gramene" id="ERN06897">
    <property type="protein sequence ID" value="ERN06897"/>
    <property type="gene ID" value="AMTR_s00005p00254760"/>
</dbReference>
<protein>
    <submittedName>
        <fullName evidence="1">Uncharacterized protein</fullName>
    </submittedName>
</protein>
<feature type="non-terminal residue" evidence="1">
    <location>
        <position position="1"/>
    </location>
</feature>
<proteinExistence type="predicted"/>